<accession>M2LWH7</accession>
<evidence type="ECO:0000256" key="8">
    <source>
        <dbReference type="SAM" id="Phobius"/>
    </source>
</evidence>
<dbReference type="UniPathway" id="UPA00196"/>
<dbReference type="InterPro" id="IPR009580">
    <property type="entry name" value="GPI_biosynthesis_protein_Pig-F"/>
</dbReference>
<keyword evidence="3" id="KW-0337">GPI-anchor biosynthesis</keyword>
<evidence type="ECO:0000256" key="2">
    <source>
        <dbReference type="ARBA" id="ARBA00004687"/>
    </source>
</evidence>
<dbReference type="GeneID" id="19113625"/>
<keyword evidence="7 8" id="KW-0472">Membrane</keyword>
<dbReference type="AlphaFoldDB" id="M2LWH7"/>
<feature type="transmembrane region" description="Helical" evidence="8">
    <location>
        <begin position="103"/>
        <end position="132"/>
    </location>
</feature>
<dbReference type="RefSeq" id="XP_007674056.1">
    <property type="nucleotide sequence ID" value="XM_007675866.1"/>
</dbReference>
<evidence type="ECO:0000256" key="1">
    <source>
        <dbReference type="ARBA" id="ARBA00004477"/>
    </source>
</evidence>
<proteinExistence type="predicted"/>
<reference evidence="9 10" key="1">
    <citation type="journal article" date="2012" name="PLoS Pathog.">
        <title>Diverse lifestyles and strategies of plant pathogenesis encoded in the genomes of eighteen Dothideomycetes fungi.</title>
        <authorList>
            <person name="Ohm R.A."/>
            <person name="Feau N."/>
            <person name="Henrissat B."/>
            <person name="Schoch C.L."/>
            <person name="Horwitz B.A."/>
            <person name="Barry K.W."/>
            <person name="Condon B.J."/>
            <person name="Copeland A.C."/>
            <person name="Dhillon B."/>
            <person name="Glaser F."/>
            <person name="Hesse C.N."/>
            <person name="Kosti I."/>
            <person name="LaButti K."/>
            <person name="Lindquist E.A."/>
            <person name="Lucas S."/>
            <person name="Salamov A.A."/>
            <person name="Bradshaw R.E."/>
            <person name="Ciuffetti L."/>
            <person name="Hamelin R.C."/>
            <person name="Kema G.H.J."/>
            <person name="Lawrence C."/>
            <person name="Scott J.A."/>
            <person name="Spatafora J.W."/>
            <person name="Turgeon B.G."/>
            <person name="de Wit P.J.G.M."/>
            <person name="Zhong S."/>
            <person name="Goodwin S.B."/>
            <person name="Grigoriev I.V."/>
        </authorList>
    </citation>
    <scope>NUCLEOTIDE SEQUENCE [LARGE SCALE GENOMIC DNA]</scope>
    <source>
        <strain evidence="9 10">UAMH 10762</strain>
    </source>
</reference>
<organism evidence="9 10">
    <name type="scientific">Baudoinia panamericana (strain UAMH 10762)</name>
    <name type="common">Angels' share fungus</name>
    <name type="synonym">Baudoinia compniacensis (strain UAMH 10762)</name>
    <dbReference type="NCBI Taxonomy" id="717646"/>
    <lineage>
        <taxon>Eukaryota</taxon>
        <taxon>Fungi</taxon>
        <taxon>Dikarya</taxon>
        <taxon>Ascomycota</taxon>
        <taxon>Pezizomycotina</taxon>
        <taxon>Dothideomycetes</taxon>
        <taxon>Dothideomycetidae</taxon>
        <taxon>Mycosphaerellales</taxon>
        <taxon>Teratosphaeriaceae</taxon>
        <taxon>Baudoinia</taxon>
    </lineage>
</organism>
<keyword evidence="10" id="KW-1185">Reference proteome</keyword>
<dbReference type="OMA" id="WQRWPVT"/>
<sequence>MEAESTSAKPFEGSGASKPVDILTTQASVFYANLQPVLLLSTIFLSFKTLVKDPVSTLTGLAPPLALVQAIYCVVCLPSSGQAPTQAHKPGQKRKAQKAGQHLWAKITPAFVSTVLTTTLSAPVLYIVVVLFGAPLVSHHPHTFLLALHLALLTTPQLYYVHGLDPTTWLQIASLQVPIDETYGMSLGACVGAWLGAIPIPLDWDRDWQRWPVTVVTGLYIGAVVGKIAGGYVFKGWKIKLS</sequence>
<evidence type="ECO:0000313" key="10">
    <source>
        <dbReference type="Proteomes" id="UP000011761"/>
    </source>
</evidence>
<gene>
    <name evidence="9" type="ORF">BAUCODRAFT_387348</name>
</gene>
<keyword evidence="5" id="KW-0256">Endoplasmic reticulum</keyword>
<protein>
    <recommendedName>
        <fullName evidence="11">Glycosylphosphatidylinositol anchor biosynthesis protein 11</fullName>
    </recommendedName>
</protein>
<keyword evidence="6 8" id="KW-1133">Transmembrane helix</keyword>
<dbReference type="GO" id="GO:0005789">
    <property type="term" value="C:endoplasmic reticulum membrane"/>
    <property type="evidence" value="ECO:0007669"/>
    <property type="project" value="UniProtKB-SubCell"/>
</dbReference>
<evidence type="ECO:0000256" key="3">
    <source>
        <dbReference type="ARBA" id="ARBA00022502"/>
    </source>
</evidence>
<evidence type="ECO:0000256" key="5">
    <source>
        <dbReference type="ARBA" id="ARBA00022824"/>
    </source>
</evidence>
<feature type="transmembrane region" description="Helical" evidence="8">
    <location>
        <begin position="144"/>
        <end position="161"/>
    </location>
</feature>
<evidence type="ECO:0000256" key="7">
    <source>
        <dbReference type="ARBA" id="ARBA00023136"/>
    </source>
</evidence>
<comment type="subcellular location">
    <subcellularLocation>
        <location evidence="1">Endoplasmic reticulum membrane</location>
        <topology evidence="1">Multi-pass membrane protein</topology>
    </subcellularLocation>
</comment>
<dbReference type="KEGG" id="bcom:BAUCODRAFT_387348"/>
<evidence type="ECO:0000256" key="6">
    <source>
        <dbReference type="ARBA" id="ARBA00022989"/>
    </source>
</evidence>
<comment type="pathway">
    <text evidence="2">Glycolipid biosynthesis; glycosylphosphatidylinositol-anchor biosynthesis.</text>
</comment>
<dbReference type="HOGENOM" id="CLU_069429_1_0_1"/>
<name>M2LWH7_BAUPA</name>
<dbReference type="GO" id="GO:0006506">
    <property type="term" value="P:GPI anchor biosynthetic process"/>
    <property type="evidence" value="ECO:0007669"/>
    <property type="project" value="UniProtKB-UniPathway"/>
</dbReference>
<dbReference type="STRING" id="717646.M2LWH7"/>
<evidence type="ECO:0008006" key="11">
    <source>
        <dbReference type="Google" id="ProtNLM"/>
    </source>
</evidence>
<feature type="transmembrane region" description="Helical" evidence="8">
    <location>
        <begin position="182"/>
        <end position="202"/>
    </location>
</feature>
<keyword evidence="4 8" id="KW-0812">Transmembrane</keyword>
<dbReference type="EMBL" id="KB445552">
    <property type="protein sequence ID" value="EMC98997.1"/>
    <property type="molecule type" value="Genomic_DNA"/>
</dbReference>
<evidence type="ECO:0000313" key="9">
    <source>
        <dbReference type="EMBL" id="EMC98997.1"/>
    </source>
</evidence>
<dbReference type="Proteomes" id="UP000011761">
    <property type="component" value="Unassembled WGS sequence"/>
</dbReference>
<dbReference type="OrthoDB" id="17366at2759"/>
<evidence type="ECO:0000256" key="4">
    <source>
        <dbReference type="ARBA" id="ARBA00022692"/>
    </source>
</evidence>
<dbReference type="Pfam" id="PF06699">
    <property type="entry name" value="PIG-F"/>
    <property type="match status" value="1"/>
</dbReference>
<dbReference type="eggNOG" id="KOG3144">
    <property type="taxonomic scope" value="Eukaryota"/>
</dbReference>
<feature type="transmembrane region" description="Helical" evidence="8">
    <location>
        <begin position="214"/>
        <end position="234"/>
    </location>
</feature>